<organism evidence="1 2">
    <name type="scientific">Streptomyces subrutilus</name>
    <dbReference type="NCBI Taxonomy" id="36818"/>
    <lineage>
        <taxon>Bacteria</taxon>
        <taxon>Bacillati</taxon>
        <taxon>Actinomycetota</taxon>
        <taxon>Actinomycetes</taxon>
        <taxon>Kitasatosporales</taxon>
        <taxon>Streptomycetaceae</taxon>
        <taxon>Streptomyces</taxon>
    </lineage>
</organism>
<protein>
    <submittedName>
        <fullName evidence="1">Uncharacterized protein</fullName>
    </submittedName>
</protein>
<comment type="caution">
    <text evidence="1">The sequence shown here is derived from an EMBL/GenBank/DDBJ whole genome shotgun (WGS) entry which is preliminary data.</text>
</comment>
<reference evidence="1 2" key="1">
    <citation type="submission" date="2016-08" db="EMBL/GenBank/DDBJ databases">
        <title>The complete genome of Streptomyces subrutilus 10-1-1.</title>
        <authorList>
            <person name="Chen X."/>
        </authorList>
    </citation>
    <scope>NUCLEOTIDE SEQUENCE [LARGE SCALE GENOMIC DNA]</scope>
    <source>
        <strain evidence="1 2">10-1-1</strain>
    </source>
</reference>
<accession>A0A1E5PKP6</accession>
<evidence type="ECO:0000313" key="2">
    <source>
        <dbReference type="Proteomes" id="UP000095705"/>
    </source>
</evidence>
<keyword evidence="2" id="KW-1185">Reference proteome</keyword>
<proteinExistence type="predicted"/>
<sequence>MALAIDVMRLGLHRDLRKICQDFRRATPRSTGARAAARARLRVFSAEVSSCRGLRLIPVVSHGPAPW</sequence>
<gene>
    <name evidence="1" type="ORF">BGK67_00875</name>
</gene>
<dbReference type="EMBL" id="MEHK01000001">
    <property type="protein sequence ID" value="OEJ30117.1"/>
    <property type="molecule type" value="Genomic_DNA"/>
</dbReference>
<dbReference type="AlphaFoldDB" id="A0A1E5PKP6"/>
<evidence type="ECO:0000313" key="1">
    <source>
        <dbReference type="EMBL" id="OEJ30117.1"/>
    </source>
</evidence>
<name>A0A1E5PKP6_9ACTN</name>
<dbReference type="Proteomes" id="UP000095705">
    <property type="component" value="Unassembled WGS sequence"/>
</dbReference>